<dbReference type="OrthoDB" id="4062651at2759"/>
<dbReference type="Gene3D" id="1.10.510.10">
    <property type="entry name" value="Transferase(Phosphotransferase) domain 1"/>
    <property type="match status" value="1"/>
</dbReference>
<evidence type="ECO:0000259" key="6">
    <source>
        <dbReference type="PROSITE" id="PS50011"/>
    </source>
</evidence>
<dbReference type="EMBL" id="FN649742">
    <property type="protein sequence ID" value="CBJ29033.1"/>
    <property type="molecule type" value="Genomic_DNA"/>
</dbReference>
<dbReference type="SMART" id="SM00220">
    <property type="entry name" value="S_TKc"/>
    <property type="match status" value="1"/>
</dbReference>
<feature type="region of interest" description="Disordered" evidence="5">
    <location>
        <begin position="76"/>
        <end position="158"/>
    </location>
</feature>
<protein>
    <recommendedName>
        <fullName evidence="6">Protein kinase domain-containing protein</fullName>
    </recommendedName>
</protein>
<feature type="compositionally biased region" description="Acidic residues" evidence="5">
    <location>
        <begin position="106"/>
        <end position="115"/>
    </location>
</feature>
<name>D7FJD0_ECTSI</name>
<dbReference type="InParanoid" id="D7FJD0"/>
<dbReference type="OMA" id="IVWEMAS"/>
<dbReference type="EMBL" id="FN647953">
    <property type="protein sequence ID" value="CBJ29033.1"/>
    <property type="molecule type" value="Genomic_DNA"/>
</dbReference>
<dbReference type="PANTHER" id="PTHR44329:SF288">
    <property type="entry name" value="MITOGEN-ACTIVATED PROTEIN KINASE KINASE KINASE 20"/>
    <property type="match status" value="1"/>
</dbReference>
<gene>
    <name evidence="7" type="ORF">Esi_0133_0016</name>
</gene>
<dbReference type="PROSITE" id="PS50011">
    <property type="entry name" value="PROTEIN_KINASE_DOM"/>
    <property type="match status" value="1"/>
</dbReference>
<reference evidence="7 8" key="1">
    <citation type="journal article" date="2010" name="Nature">
        <title>The Ectocarpus genome and the independent evolution of multicellularity in brown algae.</title>
        <authorList>
            <person name="Cock J.M."/>
            <person name="Sterck L."/>
            <person name="Rouze P."/>
            <person name="Scornet D."/>
            <person name="Allen A.E."/>
            <person name="Amoutzias G."/>
            <person name="Anthouard V."/>
            <person name="Artiguenave F."/>
            <person name="Aury J.M."/>
            <person name="Badger J.H."/>
            <person name="Beszteri B."/>
            <person name="Billiau K."/>
            <person name="Bonnet E."/>
            <person name="Bothwell J.H."/>
            <person name="Bowler C."/>
            <person name="Boyen C."/>
            <person name="Brownlee C."/>
            <person name="Carrano C.J."/>
            <person name="Charrier B."/>
            <person name="Cho G.Y."/>
            <person name="Coelho S.M."/>
            <person name="Collen J."/>
            <person name="Corre E."/>
            <person name="Da Silva C."/>
            <person name="Delage L."/>
            <person name="Delaroque N."/>
            <person name="Dittami S.M."/>
            <person name="Doulbeau S."/>
            <person name="Elias M."/>
            <person name="Farnham G."/>
            <person name="Gachon C.M."/>
            <person name="Gschloessl B."/>
            <person name="Heesch S."/>
            <person name="Jabbari K."/>
            <person name="Jubin C."/>
            <person name="Kawai H."/>
            <person name="Kimura K."/>
            <person name="Kloareg B."/>
            <person name="Kupper F.C."/>
            <person name="Lang D."/>
            <person name="Le Bail A."/>
            <person name="Leblanc C."/>
            <person name="Lerouge P."/>
            <person name="Lohr M."/>
            <person name="Lopez P.J."/>
            <person name="Martens C."/>
            <person name="Maumus F."/>
            <person name="Michel G."/>
            <person name="Miranda-Saavedra D."/>
            <person name="Morales J."/>
            <person name="Moreau H."/>
            <person name="Motomura T."/>
            <person name="Nagasato C."/>
            <person name="Napoli C.A."/>
            <person name="Nelson D.R."/>
            <person name="Nyvall-Collen P."/>
            <person name="Peters A.F."/>
            <person name="Pommier C."/>
            <person name="Potin P."/>
            <person name="Poulain J."/>
            <person name="Quesneville H."/>
            <person name="Read B."/>
            <person name="Rensing S.A."/>
            <person name="Ritter A."/>
            <person name="Rousvoal S."/>
            <person name="Samanta M."/>
            <person name="Samson G."/>
            <person name="Schroeder D.C."/>
            <person name="Segurens B."/>
            <person name="Strittmatter M."/>
            <person name="Tonon T."/>
            <person name="Tregear J.W."/>
            <person name="Valentin K."/>
            <person name="von Dassow P."/>
            <person name="Yamagishi T."/>
            <person name="Van de Peer Y."/>
            <person name="Wincker P."/>
        </authorList>
    </citation>
    <scope>NUCLEOTIDE SEQUENCE [LARGE SCALE GENOMIC DNA]</scope>
    <source>
        <strain evidence="8">Ec32 / CCAP1310/4</strain>
    </source>
</reference>
<keyword evidence="1" id="KW-0808">Transferase</keyword>
<organism evidence="7 8">
    <name type="scientific">Ectocarpus siliculosus</name>
    <name type="common">Brown alga</name>
    <name type="synonym">Conferva siliculosa</name>
    <dbReference type="NCBI Taxonomy" id="2880"/>
    <lineage>
        <taxon>Eukaryota</taxon>
        <taxon>Sar</taxon>
        <taxon>Stramenopiles</taxon>
        <taxon>Ochrophyta</taxon>
        <taxon>PX clade</taxon>
        <taxon>Phaeophyceae</taxon>
        <taxon>Ectocarpales</taxon>
        <taxon>Ectocarpaceae</taxon>
        <taxon>Ectocarpus</taxon>
    </lineage>
</organism>
<feature type="compositionally biased region" description="Polar residues" evidence="5">
    <location>
        <begin position="206"/>
        <end position="215"/>
    </location>
</feature>
<dbReference type="InterPro" id="IPR011009">
    <property type="entry name" value="Kinase-like_dom_sf"/>
</dbReference>
<keyword evidence="4" id="KW-0067">ATP-binding</keyword>
<dbReference type="Gene3D" id="3.30.200.20">
    <property type="entry name" value="Phosphorylase Kinase, domain 1"/>
    <property type="match status" value="1"/>
</dbReference>
<sequence>MGPLQRAYSLRDTADAPKAADPLDESKHLDHIPEDSLAEDVTGSSVAAISSFLRSTQYQNSVRNFVPVAGPAYGGDGCTREAPQEEGGTADSANSAKDEEQGAEQGDSDEEEPDDAPPLKRGIMSSQGTSVSGGSRYSSNGSYSRPGGEEGAGGAAWDPNMQLSLDDFDQDSVSYLAEGAMCQCFLARKIPASMNVPGGAGHVPSTDGSSSSCSRPNPAFESAREHGVIIKTPSEGPNQQMSENDLVIESLVLRELHHPNIVGILGGGTTHTGASFIVLEYLSMGTLRGRLDKCGGGLGVGPAVKYGLQLASALSYMHDGGLPGIILMHRDLKPDNIGFAADGQAKLMDFGLAKIIHRTQRCGSVKYAMTGETGSPRYMPPEVATNQPYNEKADVWSFIVIVWEMASGRLPFAGMNMEVYLDKVCNGAERPLVQNPWPADFKSLLRSSWQKDPDKRPSFREIHAVLSGMCSEMNKKKKGGFFGKK</sequence>
<dbReference type="eggNOG" id="KOG0192">
    <property type="taxonomic scope" value="Eukaryota"/>
</dbReference>
<dbReference type="SUPFAM" id="SSF56112">
    <property type="entry name" value="Protein kinase-like (PK-like)"/>
    <property type="match status" value="1"/>
</dbReference>
<keyword evidence="3" id="KW-0418">Kinase</keyword>
<evidence type="ECO:0000256" key="5">
    <source>
        <dbReference type="SAM" id="MobiDB-lite"/>
    </source>
</evidence>
<proteinExistence type="predicted"/>
<dbReference type="InterPro" id="IPR051681">
    <property type="entry name" value="Ser/Thr_Kinases-Pseudokinases"/>
</dbReference>
<dbReference type="Proteomes" id="UP000002630">
    <property type="component" value="Linkage Group LG17"/>
</dbReference>
<evidence type="ECO:0000256" key="4">
    <source>
        <dbReference type="ARBA" id="ARBA00022840"/>
    </source>
</evidence>
<feature type="region of interest" description="Disordered" evidence="5">
    <location>
        <begin position="1"/>
        <end position="26"/>
    </location>
</feature>
<evidence type="ECO:0000313" key="8">
    <source>
        <dbReference type="Proteomes" id="UP000002630"/>
    </source>
</evidence>
<feature type="region of interest" description="Disordered" evidence="5">
    <location>
        <begin position="198"/>
        <end position="219"/>
    </location>
</feature>
<dbReference type="STRING" id="2880.D7FJD0"/>
<dbReference type="InterPro" id="IPR001245">
    <property type="entry name" value="Ser-Thr/Tyr_kinase_cat_dom"/>
</dbReference>
<evidence type="ECO:0000313" key="7">
    <source>
        <dbReference type="EMBL" id="CBJ29033.1"/>
    </source>
</evidence>
<dbReference type="Pfam" id="PF07714">
    <property type="entry name" value="PK_Tyr_Ser-Thr"/>
    <property type="match status" value="1"/>
</dbReference>
<dbReference type="AlphaFoldDB" id="D7FJD0"/>
<keyword evidence="2" id="KW-0547">Nucleotide-binding</keyword>
<dbReference type="GO" id="GO:0004674">
    <property type="term" value="F:protein serine/threonine kinase activity"/>
    <property type="evidence" value="ECO:0007669"/>
    <property type="project" value="TreeGrafter"/>
</dbReference>
<evidence type="ECO:0000256" key="2">
    <source>
        <dbReference type="ARBA" id="ARBA00022741"/>
    </source>
</evidence>
<evidence type="ECO:0000256" key="3">
    <source>
        <dbReference type="ARBA" id="ARBA00022777"/>
    </source>
</evidence>
<accession>D7FJD0</accession>
<dbReference type="GO" id="GO:0005524">
    <property type="term" value="F:ATP binding"/>
    <property type="evidence" value="ECO:0007669"/>
    <property type="project" value="UniProtKB-KW"/>
</dbReference>
<feature type="compositionally biased region" description="Low complexity" evidence="5">
    <location>
        <begin position="128"/>
        <end position="146"/>
    </location>
</feature>
<keyword evidence="8" id="KW-1185">Reference proteome</keyword>
<dbReference type="InterPro" id="IPR000719">
    <property type="entry name" value="Prot_kinase_dom"/>
</dbReference>
<evidence type="ECO:0000256" key="1">
    <source>
        <dbReference type="ARBA" id="ARBA00022679"/>
    </source>
</evidence>
<feature type="domain" description="Protein kinase" evidence="6">
    <location>
        <begin position="170"/>
        <end position="466"/>
    </location>
</feature>
<dbReference type="PANTHER" id="PTHR44329">
    <property type="entry name" value="SERINE/THREONINE-PROTEIN KINASE TNNI3K-RELATED"/>
    <property type="match status" value="1"/>
</dbReference>